<dbReference type="InterPro" id="IPR036388">
    <property type="entry name" value="WH-like_DNA-bd_sf"/>
</dbReference>
<dbReference type="EMBL" id="BATB01000033">
    <property type="protein sequence ID" value="GAD56276.1"/>
    <property type="molecule type" value="Genomic_DNA"/>
</dbReference>
<evidence type="ECO:0000256" key="1">
    <source>
        <dbReference type="ARBA" id="ARBA00009437"/>
    </source>
</evidence>
<dbReference type="Pfam" id="PF00126">
    <property type="entry name" value="HTH_1"/>
    <property type="match status" value="1"/>
</dbReference>
<dbReference type="Pfam" id="PF03466">
    <property type="entry name" value="LysR_substrate"/>
    <property type="match status" value="1"/>
</dbReference>
<proteinExistence type="inferred from homology"/>
<dbReference type="GO" id="GO:0003700">
    <property type="term" value="F:DNA-binding transcription factor activity"/>
    <property type="evidence" value="ECO:0007669"/>
    <property type="project" value="InterPro"/>
</dbReference>
<name>U2YM87_9RHOB</name>
<dbReference type="AlphaFoldDB" id="U2YM87"/>
<dbReference type="Gene3D" id="3.40.190.290">
    <property type="match status" value="1"/>
</dbReference>
<keyword evidence="7" id="KW-1185">Reference proteome</keyword>
<accession>U2YM87</accession>
<sequence>MRLEWLEDLIAVAETGSFSEAAERRSLTQSAFSRRIRQIEDHVGVELFDRSRKPVQLQRTTEAQRDRILQIIRTLRQLVADLRSGSQMVDNHVVLASQHALTTSRTPRLLQGVLERHESISVRLRSANFDDCFGQLLSRKADIALVYRIEAIAPEVEADYLETVEVGQDRLIPVHAAARRADHLRDRAMGLLPIVTYPDAVFLGQVMNLLILPNLPPPLQAVQRVETALTLAAQEMAQVGIGSAWIPESLARDRIAEGKLIDLSDELPSCALTITVMRLAGAKRRAEEAVWTELISSPAEAGG</sequence>
<feature type="domain" description="HTH lysR-type" evidence="5">
    <location>
        <begin position="1"/>
        <end position="58"/>
    </location>
</feature>
<protein>
    <submittedName>
        <fullName evidence="6">Transcriptional regulator</fullName>
    </submittedName>
</protein>
<dbReference type="SUPFAM" id="SSF46785">
    <property type="entry name" value="Winged helix' DNA-binding domain"/>
    <property type="match status" value="1"/>
</dbReference>
<dbReference type="RefSeq" id="WP_021694377.1">
    <property type="nucleotide sequence ID" value="NZ_BATB01000033.1"/>
</dbReference>
<dbReference type="GO" id="GO:0000976">
    <property type="term" value="F:transcription cis-regulatory region binding"/>
    <property type="evidence" value="ECO:0007669"/>
    <property type="project" value="TreeGrafter"/>
</dbReference>
<dbReference type="OrthoDB" id="528082at2"/>
<dbReference type="eggNOG" id="COG0583">
    <property type="taxonomic scope" value="Bacteria"/>
</dbReference>
<evidence type="ECO:0000259" key="5">
    <source>
        <dbReference type="PROSITE" id="PS50931"/>
    </source>
</evidence>
<keyword evidence="3" id="KW-0238">DNA-binding</keyword>
<dbReference type="Gene3D" id="1.10.10.10">
    <property type="entry name" value="Winged helix-like DNA-binding domain superfamily/Winged helix DNA-binding domain"/>
    <property type="match status" value="1"/>
</dbReference>
<evidence type="ECO:0000256" key="3">
    <source>
        <dbReference type="ARBA" id="ARBA00023125"/>
    </source>
</evidence>
<reference evidence="6" key="1">
    <citation type="journal article" date="2013" name="Genome Announc.">
        <title>Draft Genome Sequence of Loktanella cinnabarina LL-001T, Isolated from Deep-Sea Floor Sediment.</title>
        <authorList>
            <person name="Nishi S."/>
            <person name="Tsubouchi T."/>
            <person name="Takaki Y."/>
            <person name="Koyanagi R."/>
            <person name="Satoh N."/>
            <person name="Maruyama T."/>
            <person name="Hatada Y."/>
        </authorList>
    </citation>
    <scope>NUCLEOTIDE SEQUENCE [LARGE SCALE GENOMIC DNA]</scope>
    <source>
        <strain evidence="6">LL-001</strain>
    </source>
</reference>
<evidence type="ECO:0000256" key="4">
    <source>
        <dbReference type="ARBA" id="ARBA00023163"/>
    </source>
</evidence>
<evidence type="ECO:0000313" key="6">
    <source>
        <dbReference type="EMBL" id="GAD56276.1"/>
    </source>
</evidence>
<gene>
    <name evidence="6" type="ORF">MBELCI_2328</name>
</gene>
<comment type="caution">
    <text evidence="6">The sequence shown here is derived from an EMBL/GenBank/DDBJ whole genome shotgun (WGS) entry which is preliminary data.</text>
</comment>
<dbReference type="STRING" id="1337093.MBELCI_2328"/>
<dbReference type="InterPro" id="IPR005119">
    <property type="entry name" value="LysR_subst-bd"/>
</dbReference>
<dbReference type="InterPro" id="IPR000847">
    <property type="entry name" value="LysR_HTH_N"/>
</dbReference>
<organism evidence="6 7">
    <name type="scientific">Limimaricola cinnabarinus LL-001</name>
    <dbReference type="NCBI Taxonomy" id="1337093"/>
    <lineage>
        <taxon>Bacteria</taxon>
        <taxon>Pseudomonadati</taxon>
        <taxon>Pseudomonadota</taxon>
        <taxon>Alphaproteobacteria</taxon>
        <taxon>Rhodobacterales</taxon>
        <taxon>Paracoccaceae</taxon>
        <taxon>Limimaricola</taxon>
    </lineage>
</organism>
<dbReference type="InterPro" id="IPR036390">
    <property type="entry name" value="WH_DNA-bd_sf"/>
</dbReference>
<dbReference type="PANTHER" id="PTHR30126">
    <property type="entry name" value="HTH-TYPE TRANSCRIPTIONAL REGULATOR"/>
    <property type="match status" value="1"/>
</dbReference>
<evidence type="ECO:0000313" key="7">
    <source>
        <dbReference type="Proteomes" id="UP000016566"/>
    </source>
</evidence>
<dbReference type="Proteomes" id="UP000016566">
    <property type="component" value="Unassembled WGS sequence"/>
</dbReference>
<dbReference type="PRINTS" id="PR00039">
    <property type="entry name" value="HTHLYSR"/>
</dbReference>
<dbReference type="SUPFAM" id="SSF53850">
    <property type="entry name" value="Periplasmic binding protein-like II"/>
    <property type="match status" value="1"/>
</dbReference>
<dbReference type="PANTHER" id="PTHR30126:SF2">
    <property type="entry name" value="HTH-TYPE TRANSCRIPTIONAL REGULATOR YJIE"/>
    <property type="match status" value="1"/>
</dbReference>
<dbReference type="PROSITE" id="PS50931">
    <property type="entry name" value="HTH_LYSR"/>
    <property type="match status" value="1"/>
</dbReference>
<evidence type="ECO:0000256" key="2">
    <source>
        <dbReference type="ARBA" id="ARBA00023015"/>
    </source>
</evidence>
<comment type="similarity">
    <text evidence="1">Belongs to the LysR transcriptional regulatory family.</text>
</comment>
<keyword evidence="4" id="KW-0804">Transcription</keyword>
<keyword evidence="2" id="KW-0805">Transcription regulation</keyword>